<protein>
    <submittedName>
        <fullName evidence="1">Uncharacterized protein</fullName>
    </submittedName>
</protein>
<accession>A0A411Z0B5</accession>
<keyword evidence="2" id="KW-1185">Reference proteome</keyword>
<evidence type="ECO:0000313" key="2">
    <source>
        <dbReference type="Proteomes" id="UP000284547"/>
    </source>
</evidence>
<dbReference type="EMBL" id="QWEY01000008">
    <property type="protein sequence ID" value="RGP36509.1"/>
    <property type="molecule type" value="Genomic_DNA"/>
</dbReference>
<sequence length="125" mass="13384">MGRMNRLAPQSPKFRQAFFAWMVGLSLCLVWIGAQPQLANIPTQSASASLAAVQAAEHVATVSAAGKIHRSPELRYGGDPDFVALLAETYRGASGIYSHFSRCGADAPRGLCLHTRPEPRAPPVI</sequence>
<dbReference type="Proteomes" id="UP000284547">
    <property type="component" value="Unassembled WGS sequence"/>
</dbReference>
<evidence type="ECO:0000313" key="1">
    <source>
        <dbReference type="EMBL" id="RGP36509.1"/>
    </source>
</evidence>
<organism evidence="1 2">
    <name type="scientific">Pseudotabrizicola alkalilacus</name>
    <dbReference type="NCBI Taxonomy" id="2305252"/>
    <lineage>
        <taxon>Bacteria</taxon>
        <taxon>Pseudomonadati</taxon>
        <taxon>Pseudomonadota</taxon>
        <taxon>Alphaproteobacteria</taxon>
        <taxon>Rhodobacterales</taxon>
        <taxon>Paracoccaceae</taxon>
        <taxon>Pseudotabrizicola</taxon>
    </lineage>
</organism>
<reference evidence="1 2" key="1">
    <citation type="submission" date="2018-08" db="EMBL/GenBank/DDBJ databases">
        <title>Flavobacterium tibetense sp. nov., isolated from a wetland YonghuCo on Tibetan Plateau.</title>
        <authorList>
            <person name="Phurbu D."/>
            <person name="Lu H."/>
            <person name="Xing P."/>
        </authorList>
    </citation>
    <scope>NUCLEOTIDE SEQUENCE [LARGE SCALE GENOMIC DNA]</scope>
    <source>
        <strain evidence="1 2">DJC</strain>
    </source>
</reference>
<dbReference type="AlphaFoldDB" id="A0A411Z0B5"/>
<proteinExistence type="predicted"/>
<comment type="caution">
    <text evidence="1">The sequence shown here is derived from an EMBL/GenBank/DDBJ whole genome shotgun (WGS) entry which is preliminary data.</text>
</comment>
<name>A0A411Z0B5_9RHOB</name>
<gene>
    <name evidence="1" type="ORF">D1012_15080</name>
</gene>